<keyword evidence="2" id="KW-0813">Transport</keyword>
<name>A0ABY5RXM8_9HYPH</name>
<evidence type="ECO:0000256" key="5">
    <source>
        <dbReference type="ARBA" id="ARBA00022989"/>
    </source>
</evidence>
<dbReference type="Gene3D" id="1.10.3730.20">
    <property type="match status" value="1"/>
</dbReference>
<dbReference type="Proteomes" id="UP001017257">
    <property type="component" value="Chromosome"/>
</dbReference>
<keyword evidence="4 8" id="KW-0812">Transmembrane</keyword>
<feature type="transmembrane region" description="Helical" evidence="9">
    <location>
        <begin position="29"/>
        <end position="50"/>
    </location>
</feature>
<evidence type="ECO:0000256" key="6">
    <source>
        <dbReference type="ARBA" id="ARBA00023136"/>
    </source>
</evidence>
<reference evidence="10" key="1">
    <citation type="submission" date="2022-08" db="EMBL/GenBank/DDBJ databases">
        <title>Microvirga terrae sp. nov., isolated from soil.</title>
        <authorList>
            <person name="Kim K.H."/>
            <person name="Seo Y.L."/>
            <person name="Kim J.M."/>
            <person name="Lee J.K."/>
            <person name="Han D.M."/>
            <person name="Jeon C.O."/>
        </authorList>
    </citation>
    <scope>NUCLEOTIDE SEQUENCE</scope>
    <source>
        <strain evidence="10">R24</strain>
    </source>
</reference>
<evidence type="ECO:0000256" key="2">
    <source>
        <dbReference type="ARBA" id="ARBA00022448"/>
    </source>
</evidence>
<keyword evidence="11" id="KW-1185">Reference proteome</keyword>
<evidence type="ECO:0000256" key="9">
    <source>
        <dbReference type="SAM" id="Phobius"/>
    </source>
</evidence>
<sequence>MNYAYLFAAIVSEVVATSALKASEGFTRVWPSVIVVVGYGLAFYCLSLTMRTIPIGIAYAIWSGVGIVLIALAGWLIYRQPLDLPALAGMALILTGVLLINVFSKTSGH</sequence>
<evidence type="ECO:0000256" key="1">
    <source>
        <dbReference type="ARBA" id="ARBA00004651"/>
    </source>
</evidence>
<gene>
    <name evidence="10" type="ORF">HPT29_020160</name>
</gene>
<comment type="similarity">
    <text evidence="7 8">Belongs to the drug/metabolite transporter (DMT) superfamily. Small multidrug resistance (SMR) (TC 2.A.7.1) family.</text>
</comment>
<protein>
    <submittedName>
        <fullName evidence="10">Multidrug efflux SMR transporter</fullName>
    </submittedName>
</protein>
<dbReference type="InterPro" id="IPR045324">
    <property type="entry name" value="Small_multidrug_res"/>
</dbReference>
<evidence type="ECO:0000256" key="8">
    <source>
        <dbReference type="RuleBase" id="RU003942"/>
    </source>
</evidence>
<feature type="transmembrane region" description="Helical" evidence="9">
    <location>
        <begin position="57"/>
        <end position="78"/>
    </location>
</feature>
<dbReference type="SUPFAM" id="SSF103481">
    <property type="entry name" value="Multidrug resistance efflux transporter EmrE"/>
    <property type="match status" value="1"/>
</dbReference>
<dbReference type="Pfam" id="PF00893">
    <property type="entry name" value="Multi_Drug_Res"/>
    <property type="match status" value="1"/>
</dbReference>
<keyword evidence="3" id="KW-1003">Cell membrane</keyword>
<organism evidence="10 11">
    <name type="scientific">Microvirga terrae</name>
    <dbReference type="NCBI Taxonomy" id="2740529"/>
    <lineage>
        <taxon>Bacteria</taxon>
        <taxon>Pseudomonadati</taxon>
        <taxon>Pseudomonadota</taxon>
        <taxon>Alphaproteobacteria</taxon>
        <taxon>Hyphomicrobiales</taxon>
        <taxon>Methylobacteriaceae</taxon>
        <taxon>Microvirga</taxon>
    </lineage>
</organism>
<proteinExistence type="inferred from homology"/>
<evidence type="ECO:0000256" key="3">
    <source>
        <dbReference type="ARBA" id="ARBA00022475"/>
    </source>
</evidence>
<keyword evidence="5 9" id="KW-1133">Transmembrane helix</keyword>
<dbReference type="PANTHER" id="PTHR30561:SF1">
    <property type="entry name" value="MULTIDRUG TRANSPORTER EMRE"/>
    <property type="match status" value="1"/>
</dbReference>
<comment type="subcellular location">
    <subcellularLocation>
        <location evidence="1 8">Cell membrane</location>
        <topology evidence="1 8">Multi-pass membrane protein</topology>
    </subcellularLocation>
</comment>
<evidence type="ECO:0000256" key="7">
    <source>
        <dbReference type="ARBA" id="ARBA00038032"/>
    </source>
</evidence>
<evidence type="ECO:0000256" key="4">
    <source>
        <dbReference type="ARBA" id="ARBA00022692"/>
    </source>
</evidence>
<keyword evidence="6 9" id="KW-0472">Membrane</keyword>
<dbReference type="RefSeq" id="WP_173946476.1">
    <property type="nucleotide sequence ID" value="NZ_CP102845.1"/>
</dbReference>
<dbReference type="InterPro" id="IPR000390">
    <property type="entry name" value="Small_drug/metabolite_transptr"/>
</dbReference>
<evidence type="ECO:0000313" key="11">
    <source>
        <dbReference type="Proteomes" id="UP001017257"/>
    </source>
</evidence>
<accession>A0ABY5RXM8</accession>
<dbReference type="InterPro" id="IPR037185">
    <property type="entry name" value="EmrE-like"/>
</dbReference>
<dbReference type="EMBL" id="CP102845">
    <property type="protein sequence ID" value="UVF22050.1"/>
    <property type="molecule type" value="Genomic_DNA"/>
</dbReference>
<dbReference type="PANTHER" id="PTHR30561">
    <property type="entry name" value="SMR FAMILY PROTON-DEPENDENT DRUG EFFLUX TRANSPORTER SUGE"/>
    <property type="match status" value="1"/>
</dbReference>
<feature type="transmembrane region" description="Helical" evidence="9">
    <location>
        <begin position="84"/>
        <end position="103"/>
    </location>
</feature>
<evidence type="ECO:0000313" key="10">
    <source>
        <dbReference type="EMBL" id="UVF22050.1"/>
    </source>
</evidence>